<reference evidence="1" key="1">
    <citation type="submission" date="2022-06" db="EMBL/GenBank/DDBJ databases">
        <authorList>
            <person name="Legras J.-L."/>
            <person name="Devillers H."/>
            <person name="Grondin C."/>
        </authorList>
    </citation>
    <scope>NUCLEOTIDE SEQUENCE</scope>
    <source>
        <strain evidence="1">CLIB 1444</strain>
    </source>
</reference>
<dbReference type="Proteomes" id="UP001152531">
    <property type="component" value="Unassembled WGS sequence"/>
</dbReference>
<gene>
    <name evidence="1" type="ORF">CLIB1444_15S01024</name>
</gene>
<proteinExistence type="predicted"/>
<keyword evidence="2" id="KW-1185">Reference proteome</keyword>
<name>A0ACA9YEA8_9ASCO</name>
<comment type="caution">
    <text evidence="1">The sequence shown here is derived from an EMBL/GenBank/DDBJ whole genome shotgun (WGS) entry which is preliminary data.</text>
</comment>
<protein>
    <submittedName>
        <fullName evidence="1">Uncharacterized protein</fullName>
    </submittedName>
</protein>
<dbReference type="EMBL" id="CALSDN010000015">
    <property type="protein sequence ID" value="CAH6723426.1"/>
    <property type="molecule type" value="Genomic_DNA"/>
</dbReference>
<evidence type="ECO:0000313" key="2">
    <source>
        <dbReference type="Proteomes" id="UP001152531"/>
    </source>
</evidence>
<accession>A0ACA9YEA8</accession>
<organism evidence="1 2">
    <name type="scientific">[Candida] jaroonii</name>
    <dbReference type="NCBI Taxonomy" id="467808"/>
    <lineage>
        <taxon>Eukaryota</taxon>
        <taxon>Fungi</taxon>
        <taxon>Dikarya</taxon>
        <taxon>Ascomycota</taxon>
        <taxon>Saccharomycotina</taxon>
        <taxon>Pichiomycetes</taxon>
        <taxon>Debaryomycetaceae</taxon>
        <taxon>Yamadazyma</taxon>
    </lineage>
</organism>
<evidence type="ECO:0000313" key="1">
    <source>
        <dbReference type="EMBL" id="CAH6723426.1"/>
    </source>
</evidence>
<sequence length="122" mass="13163">MSDKINAEKVIQYHHFPAKPRGDASSMISQSLPMAAMFMRNKMLSWAAFFLAVQAFLNEPNHKPSGPDDAAQQPPFLRVVFAFISLGTCYMDLIFPGTNPMLRNAAKAASTAAASATGTATP</sequence>